<organism evidence="7 8">
    <name type="scientific">Pueribacillus theae</name>
    <dbReference type="NCBI Taxonomy" id="2171751"/>
    <lineage>
        <taxon>Bacteria</taxon>
        <taxon>Bacillati</taxon>
        <taxon>Bacillota</taxon>
        <taxon>Bacilli</taxon>
        <taxon>Bacillales</taxon>
        <taxon>Bacillaceae</taxon>
        <taxon>Pueribacillus</taxon>
    </lineage>
</organism>
<reference evidence="7 8" key="1">
    <citation type="submission" date="2018-04" db="EMBL/GenBank/DDBJ databases">
        <title>Camelliibacillus theae gen. nov., sp. nov., isolated from Pu'er tea.</title>
        <authorList>
            <person name="Niu L."/>
        </authorList>
    </citation>
    <scope>NUCLEOTIDE SEQUENCE [LARGE SCALE GENOMIC DNA]</scope>
    <source>
        <strain evidence="7 8">T8</strain>
    </source>
</reference>
<dbReference type="AlphaFoldDB" id="A0A2U1JSN4"/>
<dbReference type="SUPFAM" id="SSF55874">
    <property type="entry name" value="ATPase domain of HSP90 chaperone/DNA topoisomerase II/histidine kinase"/>
    <property type="match status" value="1"/>
</dbReference>
<keyword evidence="6" id="KW-0902">Two-component regulatory system</keyword>
<keyword evidence="8" id="KW-1185">Reference proteome</keyword>
<dbReference type="RefSeq" id="WP_116555866.1">
    <property type="nucleotide sequence ID" value="NZ_QCZG01000043.1"/>
</dbReference>
<dbReference type="GO" id="GO:0004721">
    <property type="term" value="F:phosphoprotein phosphatase activity"/>
    <property type="evidence" value="ECO:0007669"/>
    <property type="project" value="TreeGrafter"/>
</dbReference>
<sequence>MEELINDLGIAFRMDQSLDIKRTSQQIELVELLRRVVAEATNMPSNKDNVFEIIESDGPVYMKGDMQLLKRAFTNLIVNAIVHNPMGTKKRINGSRNRG</sequence>
<dbReference type="InterPro" id="IPR036890">
    <property type="entry name" value="HATPase_C_sf"/>
</dbReference>
<dbReference type="EMBL" id="QCZG01000043">
    <property type="protein sequence ID" value="PWA08025.1"/>
    <property type="molecule type" value="Genomic_DNA"/>
</dbReference>
<evidence type="ECO:0000313" key="7">
    <source>
        <dbReference type="EMBL" id="PWA08025.1"/>
    </source>
</evidence>
<evidence type="ECO:0000256" key="5">
    <source>
        <dbReference type="ARBA" id="ARBA00022777"/>
    </source>
</evidence>
<proteinExistence type="predicted"/>
<protein>
    <recommendedName>
        <fullName evidence="2">histidine kinase</fullName>
        <ecNumber evidence="2">2.7.13.3</ecNumber>
    </recommendedName>
</protein>
<evidence type="ECO:0000256" key="4">
    <source>
        <dbReference type="ARBA" id="ARBA00022679"/>
    </source>
</evidence>
<keyword evidence="4" id="KW-0808">Transferase</keyword>
<name>A0A2U1JSN4_9BACI</name>
<dbReference type="GO" id="GO:0005886">
    <property type="term" value="C:plasma membrane"/>
    <property type="evidence" value="ECO:0007669"/>
    <property type="project" value="TreeGrafter"/>
</dbReference>
<dbReference type="EC" id="2.7.13.3" evidence="2"/>
<dbReference type="Proteomes" id="UP000245998">
    <property type="component" value="Unassembled WGS sequence"/>
</dbReference>
<dbReference type="GO" id="GO:0016036">
    <property type="term" value="P:cellular response to phosphate starvation"/>
    <property type="evidence" value="ECO:0007669"/>
    <property type="project" value="TreeGrafter"/>
</dbReference>
<evidence type="ECO:0000256" key="6">
    <source>
        <dbReference type="ARBA" id="ARBA00023012"/>
    </source>
</evidence>
<comment type="catalytic activity">
    <reaction evidence="1">
        <text>ATP + protein L-histidine = ADP + protein N-phospho-L-histidine.</text>
        <dbReference type="EC" id="2.7.13.3"/>
    </reaction>
</comment>
<dbReference type="PANTHER" id="PTHR45453">
    <property type="entry name" value="PHOSPHATE REGULON SENSOR PROTEIN PHOR"/>
    <property type="match status" value="1"/>
</dbReference>
<dbReference type="GO" id="GO:0000155">
    <property type="term" value="F:phosphorelay sensor kinase activity"/>
    <property type="evidence" value="ECO:0007669"/>
    <property type="project" value="TreeGrafter"/>
</dbReference>
<comment type="caution">
    <text evidence="7">The sequence shown here is derived from an EMBL/GenBank/DDBJ whole genome shotgun (WGS) entry which is preliminary data.</text>
</comment>
<evidence type="ECO:0000256" key="2">
    <source>
        <dbReference type="ARBA" id="ARBA00012438"/>
    </source>
</evidence>
<evidence type="ECO:0000256" key="1">
    <source>
        <dbReference type="ARBA" id="ARBA00000085"/>
    </source>
</evidence>
<evidence type="ECO:0000256" key="3">
    <source>
        <dbReference type="ARBA" id="ARBA00022553"/>
    </source>
</evidence>
<keyword evidence="3" id="KW-0597">Phosphoprotein</keyword>
<dbReference type="PANTHER" id="PTHR45453:SF1">
    <property type="entry name" value="PHOSPHATE REGULON SENSOR PROTEIN PHOR"/>
    <property type="match status" value="1"/>
</dbReference>
<accession>A0A2U1JSN4</accession>
<keyword evidence="5" id="KW-0418">Kinase</keyword>
<dbReference type="InterPro" id="IPR050351">
    <property type="entry name" value="BphY/WalK/GraS-like"/>
</dbReference>
<evidence type="ECO:0000313" key="8">
    <source>
        <dbReference type="Proteomes" id="UP000245998"/>
    </source>
</evidence>
<gene>
    <name evidence="7" type="ORF">DCC39_15785</name>
</gene>
<dbReference type="Gene3D" id="3.30.565.10">
    <property type="entry name" value="Histidine kinase-like ATPase, C-terminal domain"/>
    <property type="match status" value="1"/>
</dbReference>